<keyword evidence="2" id="KW-0812">Transmembrane</keyword>
<gene>
    <name evidence="3" type="ORF">SAMN05443428_11667</name>
</gene>
<evidence type="ECO:0000256" key="1">
    <source>
        <dbReference type="SAM" id="MobiDB-lite"/>
    </source>
</evidence>
<reference evidence="4" key="1">
    <citation type="submission" date="2017-02" db="EMBL/GenBank/DDBJ databases">
        <authorList>
            <person name="Varghese N."/>
            <person name="Submissions S."/>
        </authorList>
    </citation>
    <scope>NUCLEOTIDE SEQUENCE [LARGE SCALE GENOMIC DNA]</scope>
    <source>
        <strain evidence="4">USBA 833</strain>
    </source>
</reference>
<dbReference type="InterPro" id="IPR010897">
    <property type="entry name" value="Spore_II_P"/>
</dbReference>
<feature type="region of interest" description="Disordered" evidence="1">
    <location>
        <begin position="149"/>
        <end position="197"/>
    </location>
</feature>
<dbReference type="STRING" id="1147123.SAMN05443428_11667"/>
<dbReference type="Proteomes" id="UP000190105">
    <property type="component" value="Unassembled WGS sequence"/>
</dbReference>
<protein>
    <submittedName>
        <fullName evidence="3">Stage II sporulation protein P</fullName>
    </submittedName>
</protein>
<dbReference type="OrthoDB" id="1633470at2"/>
<keyword evidence="4" id="KW-1185">Reference proteome</keyword>
<dbReference type="EMBL" id="FUYH01000016">
    <property type="protein sequence ID" value="SKA94822.1"/>
    <property type="molecule type" value="Genomic_DNA"/>
</dbReference>
<keyword evidence="2" id="KW-1133">Transmembrane helix</keyword>
<organism evidence="3 4">
    <name type="scientific">Caloramator quimbayensis</name>
    <dbReference type="NCBI Taxonomy" id="1147123"/>
    <lineage>
        <taxon>Bacteria</taxon>
        <taxon>Bacillati</taxon>
        <taxon>Bacillota</taxon>
        <taxon>Clostridia</taxon>
        <taxon>Eubacteriales</taxon>
        <taxon>Clostridiaceae</taxon>
        <taxon>Caloramator</taxon>
    </lineage>
</organism>
<dbReference type="AlphaFoldDB" id="A0A1T4XZ38"/>
<keyword evidence="2" id="KW-0472">Membrane</keyword>
<proteinExistence type="predicted"/>
<name>A0A1T4XZ38_9CLOT</name>
<evidence type="ECO:0000313" key="3">
    <source>
        <dbReference type="EMBL" id="SKA94822.1"/>
    </source>
</evidence>
<dbReference type="NCBIfam" id="TIGR02867">
    <property type="entry name" value="spore_II_P"/>
    <property type="match status" value="1"/>
</dbReference>
<dbReference type="Pfam" id="PF07454">
    <property type="entry name" value="SpoIIP"/>
    <property type="match status" value="1"/>
</dbReference>
<feature type="transmembrane region" description="Helical" evidence="2">
    <location>
        <begin position="34"/>
        <end position="53"/>
    </location>
</feature>
<accession>A0A1T4XZ38</accession>
<evidence type="ECO:0000313" key="4">
    <source>
        <dbReference type="Proteomes" id="UP000190105"/>
    </source>
</evidence>
<feature type="compositionally biased region" description="Low complexity" evidence="1">
    <location>
        <begin position="156"/>
        <end position="185"/>
    </location>
</feature>
<evidence type="ECO:0000256" key="2">
    <source>
        <dbReference type="SAM" id="Phobius"/>
    </source>
</evidence>
<sequence length="404" mass="45971">MPVSYNVKNYILMFSTKGDEGMNRMYRDEIIGKIIFFIAGIYILIKIIIPIIYPASIAAGLYDSFQVYERIIDKSNAYIETAMDYNDYEEDKKELISIIFKYLTGIDISNNRSYLTSQIPMLELIDITSLTNKENGPVVVVPRIVQEDIANNSDKQSNNTEQGNNTNSDNNSTNQNNSSNNNTNKTETEQKVIPAKTEPVKKLKLDPKKPLVLIYHTHTTENYNPQNKPNENYTTESDKGVCRVGEELKKELQDVYGIATIHDTTVHDLPKREGAYAKSRPTIQKYVKKYPSLKIIIDLHRDGDVSRNRTTAIINNEKYARVMLVVGTNNKYHSKSEVFAKKVNGVFEYLYPNYSRGIMYKKGIYNQDLSSKIILLEVGSNENSLDEALKSVKVIGKVISKSIN</sequence>